<sequence length="117" mass="13192">MHADHTEIFSSLVRNTAQPHQAGNNRHSGHRDQLTQIRRCIRDIDPTANKNERFLSLFQFGSYGGNLSRLSGSTIAVAAQLDFIRIMVVDGCIKDIFGDIDHDRSRTTGTGNMKRFF</sequence>
<evidence type="ECO:0000313" key="1">
    <source>
        <dbReference type="EMBL" id="MPN31562.1"/>
    </source>
</evidence>
<accession>A0A645GZT6</accession>
<dbReference type="AlphaFoldDB" id="A0A645GZT6"/>
<organism evidence="1">
    <name type="scientific">bioreactor metagenome</name>
    <dbReference type="NCBI Taxonomy" id="1076179"/>
    <lineage>
        <taxon>unclassified sequences</taxon>
        <taxon>metagenomes</taxon>
        <taxon>ecological metagenomes</taxon>
    </lineage>
</organism>
<comment type="caution">
    <text evidence="1">The sequence shown here is derived from an EMBL/GenBank/DDBJ whole genome shotgun (WGS) entry which is preliminary data.</text>
</comment>
<proteinExistence type="predicted"/>
<name>A0A645GZT6_9ZZZZ</name>
<gene>
    <name evidence="1" type="ORF">SDC9_179036</name>
</gene>
<dbReference type="EMBL" id="VSSQ01083130">
    <property type="protein sequence ID" value="MPN31562.1"/>
    <property type="molecule type" value="Genomic_DNA"/>
</dbReference>
<protein>
    <submittedName>
        <fullName evidence="1">Uncharacterized protein</fullName>
    </submittedName>
</protein>
<reference evidence="1" key="1">
    <citation type="submission" date="2019-08" db="EMBL/GenBank/DDBJ databases">
        <authorList>
            <person name="Kucharzyk K."/>
            <person name="Murdoch R.W."/>
            <person name="Higgins S."/>
            <person name="Loffler F."/>
        </authorList>
    </citation>
    <scope>NUCLEOTIDE SEQUENCE</scope>
</reference>